<reference evidence="1" key="1">
    <citation type="submission" date="2016-05" db="EMBL/GenBank/DDBJ databases">
        <authorList>
            <person name="Lavstsen T."/>
            <person name="Jespersen J.S."/>
        </authorList>
    </citation>
    <scope>NUCLEOTIDE SEQUENCE</scope>
    <source>
        <tissue evidence="1">Brain</tissue>
    </source>
</reference>
<name>A0A1A7YJN1_9TELE</name>
<protein>
    <submittedName>
        <fullName evidence="1">Uncharacterized protein</fullName>
    </submittedName>
</protein>
<feature type="non-terminal residue" evidence="1">
    <location>
        <position position="1"/>
    </location>
</feature>
<gene>
    <name evidence="1" type="primary">CU041398.1</name>
</gene>
<dbReference type="EMBL" id="HADX01007893">
    <property type="protein sequence ID" value="SBP30125.1"/>
    <property type="molecule type" value="Transcribed_RNA"/>
</dbReference>
<accession>A0A1A7YJN1</accession>
<dbReference type="AlphaFoldDB" id="A0A1A7YJN1"/>
<organism evidence="1">
    <name type="scientific">Iconisemion striatum</name>
    <dbReference type="NCBI Taxonomy" id="60296"/>
    <lineage>
        <taxon>Eukaryota</taxon>
        <taxon>Metazoa</taxon>
        <taxon>Chordata</taxon>
        <taxon>Craniata</taxon>
        <taxon>Vertebrata</taxon>
        <taxon>Euteleostomi</taxon>
        <taxon>Actinopterygii</taxon>
        <taxon>Neopterygii</taxon>
        <taxon>Teleostei</taxon>
        <taxon>Neoteleostei</taxon>
        <taxon>Acanthomorphata</taxon>
        <taxon>Ovalentaria</taxon>
        <taxon>Atherinomorphae</taxon>
        <taxon>Cyprinodontiformes</taxon>
        <taxon>Nothobranchiidae</taxon>
        <taxon>Iconisemion</taxon>
    </lineage>
</organism>
<evidence type="ECO:0000313" key="1">
    <source>
        <dbReference type="EMBL" id="SBP30125.1"/>
    </source>
</evidence>
<proteinExistence type="predicted"/>
<reference evidence="1" key="2">
    <citation type="submission" date="2016-06" db="EMBL/GenBank/DDBJ databases">
        <title>The genome of a short-lived fish provides insights into sex chromosome evolution and the genetic control of aging.</title>
        <authorList>
            <person name="Reichwald K."/>
            <person name="Felder M."/>
            <person name="Petzold A."/>
            <person name="Koch P."/>
            <person name="Groth M."/>
            <person name="Platzer M."/>
        </authorList>
    </citation>
    <scope>NUCLEOTIDE SEQUENCE</scope>
    <source>
        <tissue evidence="1">Brain</tissue>
    </source>
</reference>
<sequence>PLQLYIVQQQLMSGGPRDLRLDGTLIPIIFLSRQEDQSLKLKPCLRAH</sequence>